<feature type="transmembrane region" description="Helical" evidence="1">
    <location>
        <begin position="403"/>
        <end position="423"/>
    </location>
</feature>
<name>A0A1E3PBX9_WICAA</name>
<keyword evidence="1" id="KW-1133">Transmembrane helix</keyword>
<feature type="transmembrane region" description="Helical" evidence="1">
    <location>
        <begin position="78"/>
        <end position="97"/>
    </location>
</feature>
<keyword evidence="1" id="KW-0812">Transmembrane</keyword>
<dbReference type="PANTHER" id="PTHR36840">
    <property type="entry name" value="BLL5714 PROTEIN"/>
    <property type="match status" value="1"/>
</dbReference>
<feature type="transmembrane region" description="Helical" evidence="1">
    <location>
        <begin position="145"/>
        <end position="165"/>
    </location>
</feature>
<evidence type="ECO:0008006" key="4">
    <source>
        <dbReference type="Google" id="ProtNLM"/>
    </source>
</evidence>
<proteinExistence type="predicted"/>
<evidence type="ECO:0000256" key="1">
    <source>
        <dbReference type="SAM" id="Phobius"/>
    </source>
</evidence>
<dbReference type="OrthoDB" id="191995at2759"/>
<feature type="non-terminal residue" evidence="2">
    <location>
        <position position="429"/>
    </location>
</feature>
<dbReference type="STRING" id="683960.A0A1E3PBX9"/>
<sequence length="429" mass="49466">DVEEFIKKYGDINVSYIEPPPSSRWFTKPYALNYFHDGKLFRTKHERTSGRLELFLDLIYVGIAMNLSSNAIKEPNWLSFVKYLFYFIPAWTIWADLKDFMNYYFNDDLLQKFYVVFILALLLIYDNNVEFIFESRNALLTTITAYFLARITLAIMLIFYSIYVFEHRTQMRLYSATLIVTSSCWYFLLLIRSTAGIIVFSAIWLILEQCCFVISYHPWTKKKLGLTHSTALNIEHEDERLSAFFIISIGEFLLGIVSGNALSEGWNTKVAKGIALLIDAFIFLELYSHKDGSIRATHAMRRSVSTALGYIYIHLPLIASLLIVGDAGADLAKLGEPYEEERGVVFFFSAGIFIALCALTIHPLLDKPKDDPKDHLVNRYLRIGFRIPVGGIILGLAWTEWKIVTLIWIDTLFLMLLFVYELFAINPRS</sequence>
<dbReference type="GeneID" id="30197935"/>
<dbReference type="Proteomes" id="UP000094112">
    <property type="component" value="Unassembled WGS sequence"/>
</dbReference>
<reference evidence="2 3" key="1">
    <citation type="journal article" date="2016" name="Proc. Natl. Acad. Sci. U.S.A.">
        <title>Comparative genomics of biotechnologically important yeasts.</title>
        <authorList>
            <person name="Riley R."/>
            <person name="Haridas S."/>
            <person name="Wolfe K.H."/>
            <person name="Lopes M.R."/>
            <person name="Hittinger C.T."/>
            <person name="Goeker M."/>
            <person name="Salamov A.A."/>
            <person name="Wisecaver J.H."/>
            <person name="Long T.M."/>
            <person name="Calvey C.H."/>
            <person name="Aerts A.L."/>
            <person name="Barry K.W."/>
            <person name="Choi C."/>
            <person name="Clum A."/>
            <person name="Coughlan A.Y."/>
            <person name="Deshpande S."/>
            <person name="Douglass A.P."/>
            <person name="Hanson S.J."/>
            <person name="Klenk H.-P."/>
            <person name="LaButti K.M."/>
            <person name="Lapidus A."/>
            <person name="Lindquist E.A."/>
            <person name="Lipzen A.M."/>
            <person name="Meier-Kolthoff J.P."/>
            <person name="Ohm R.A."/>
            <person name="Otillar R.P."/>
            <person name="Pangilinan J.L."/>
            <person name="Peng Y."/>
            <person name="Rokas A."/>
            <person name="Rosa C.A."/>
            <person name="Scheuner C."/>
            <person name="Sibirny A.A."/>
            <person name="Slot J.C."/>
            <person name="Stielow J.B."/>
            <person name="Sun H."/>
            <person name="Kurtzman C.P."/>
            <person name="Blackwell M."/>
            <person name="Grigoriev I.V."/>
            <person name="Jeffries T.W."/>
        </authorList>
    </citation>
    <scope>NUCLEOTIDE SEQUENCE [LARGE SCALE GENOMIC DNA]</scope>
    <source>
        <strain evidence="3">ATCC 58044 / CBS 1984 / NCYC 433 / NRRL Y-366-8</strain>
    </source>
</reference>
<organism evidence="2 3">
    <name type="scientific">Wickerhamomyces anomalus (strain ATCC 58044 / CBS 1984 / NCYC 433 / NRRL Y-366-8)</name>
    <name type="common">Yeast</name>
    <name type="synonym">Hansenula anomala</name>
    <dbReference type="NCBI Taxonomy" id="683960"/>
    <lineage>
        <taxon>Eukaryota</taxon>
        <taxon>Fungi</taxon>
        <taxon>Dikarya</taxon>
        <taxon>Ascomycota</taxon>
        <taxon>Saccharomycotina</taxon>
        <taxon>Saccharomycetes</taxon>
        <taxon>Phaffomycetales</taxon>
        <taxon>Wickerhamomycetaceae</taxon>
        <taxon>Wickerhamomyces</taxon>
    </lineage>
</organism>
<feature type="transmembrane region" description="Helical" evidence="1">
    <location>
        <begin position="307"/>
        <end position="324"/>
    </location>
</feature>
<accession>A0A1E3PBX9</accession>
<gene>
    <name evidence="2" type="ORF">WICANDRAFT_16372</name>
</gene>
<dbReference type="InterPro" id="IPR010640">
    <property type="entry name" value="Low_temperature_requirement_A"/>
</dbReference>
<dbReference type="EMBL" id="KV454208">
    <property type="protein sequence ID" value="ODQ62724.1"/>
    <property type="molecule type" value="Genomic_DNA"/>
</dbReference>
<evidence type="ECO:0000313" key="3">
    <source>
        <dbReference type="Proteomes" id="UP000094112"/>
    </source>
</evidence>
<keyword evidence="3" id="KW-1185">Reference proteome</keyword>
<dbReference type="Pfam" id="PF06772">
    <property type="entry name" value="LtrA"/>
    <property type="match status" value="1"/>
</dbReference>
<feature type="transmembrane region" description="Helical" evidence="1">
    <location>
        <begin position="109"/>
        <end position="125"/>
    </location>
</feature>
<feature type="transmembrane region" description="Helical" evidence="1">
    <location>
        <begin position="344"/>
        <end position="365"/>
    </location>
</feature>
<protein>
    <recommendedName>
        <fullName evidence="4">Low temperature requirement protein A</fullName>
    </recommendedName>
</protein>
<dbReference type="AlphaFoldDB" id="A0A1E3PBX9"/>
<keyword evidence="1" id="KW-0472">Membrane</keyword>
<evidence type="ECO:0000313" key="2">
    <source>
        <dbReference type="EMBL" id="ODQ62724.1"/>
    </source>
</evidence>
<feature type="non-terminal residue" evidence="2">
    <location>
        <position position="1"/>
    </location>
</feature>
<dbReference type="PANTHER" id="PTHR36840:SF1">
    <property type="entry name" value="BLL5714 PROTEIN"/>
    <property type="match status" value="1"/>
</dbReference>
<feature type="transmembrane region" description="Helical" evidence="1">
    <location>
        <begin position="377"/>
        <end position="397"/>
    </location>
</feature>
<dbReference type="RefSeq" id="XP_019041931.1">
    <property type="nucleotide sequence ID" value="XM_019180689.1"/>
</dbReference>